<name>A0A9P7QAP9_9HYPO</name>
<dbReference type="EMBL" id="SRRH01001191">
    <property type="protein sequence ID" value="KAG6282364.1"/>
    <property type="molecule type" value="Genomic_DNA"/>
</dbReference>
<protein>
    <submittedName>
        <fullName evidence="1">Uncharacterized protein</fullName>
    </submittedName>
</protein>
<accession>A0A9P7QAP9</accession>
<dbReference type="Proteomes" id="UP000707071">
    <property type="component" value="Unassembled WGS sequence"/>
</dbReference>
<comment type="caution">
    <text evidence="1">The sequence shown here is derived from an EMBL/GenBank/DDBJ whole genome shotgun (WGS) entry which is preliminary data.</text>
</comment>
<organism evidence="1 2">
    <name type="scientific">Claviceps aff. purpurea</name>
    <dbReference type="NCBI Taxonomy" id="1967640"/>
    <lineage>
        <taxon>Eukaryota</taxon>
        <taxon>Fungi</taxon>
        <taxon>Dikarya</taxon>
        <taxon>Ascomycota</taxon>
        <taxon>Pezizomycotina</taxon>
        <taxon>Sordariomycetes</taxon>
        <taxon>Hypocreomycetidae</taxon>
        <taxon>Hypocreales</taxon>
        <taxon>Clavicipitaceae</taxon>
        <taxon>Claviceps</taxon>
    </lineage>
</organism>
<reference evidence="1 2" key="1">
    <citation type="journal article" date="2020" name="bioRxiv">
        <title>Whole genome comparisons of ergot fungi reveals the divergence and evolution of species within the genus Claviceps are the result of varying mechanisms driving genome evolution and host range expansion.</title>
        <authorList>
            <person name="Wyka S.A."/>
            <person name="Mondo S.J."/>
            <person name="Liu M."/>
            <person name="Dettman J."/>
            <person name="Nalam V."/>
            <person name="Broders K.D."/>
        </authorList>
    </citation>
    <scope>NUCLEOTIDE SEQUENCE [LARGE SCALE GENOMIC DNA]</scope>
    <source>
        <strain evidence="1 2">Clav52</strain>
    </source>
</reference>
<keyword evidence="2" id="KW-1185">Reference proteome</keyword>
<sequence length="59" mass="6448">MTSVLDDTDELADLLEARRRRAGAVGRYKVIVSTIAQFRKSLSSDKSSDVRSIGSGSQF</sequence>
<evidence type="ECO:0000313" key="2">
    <source>
        <dbReference type="Proteomes" id="UP000707071"/>
    </source>
</evidence>
<gene>
    <name evidence="1" type="ORF">E4U09_000661</name>
</gene>
<dbReference type="AlphaFoldDB" id="A0A9P7QAP9"/>
<evidence type="ECO:0000313" key="1">
    <source>
        <dbReference type="EMBL" id="KAG6282364.1"/>
    </source>
</evidence>
<proteinExistence type="predicted"/>